<dbReference type="AlphaFoldDB" id="R7VVZ9"/>
<gene>
    <name evidence="2" type="ORF">A306_00766</name>
</gene>
<sequence>MVELSDSSDRGQWQHVPARHRRRRVPAVTTPPSQIPLHNSHEALQVQPNNNMEEDGSTKLKVPQRTSRSAPSIKTAAIKKKKMGRCHRKGTEGSVCRPDPLLREVWCLPGARVKDMKRKLPVLERPSDYFPLLIFQVGSNETAIGNPKAIIRDFRALGGLVKGSGAQVVFSSAPLVAGYEER</sequence>
<feature type="region of interest" description="Disordered" evidence="1">
    <location>
        <begin position="1"/>
        <end position="73"/>
    </location>
</feature>
<proteinExistence type="predicted"/>
<dbReference type="Gene3D" id="3.40.50.12690">
    <property type="match status" value="1"/>
</dbReference>
<evidence type="ECO:0000313" key="2">
    <source>
        <dbReference type="EMBL" id="EMC90145.1"/>
    </source>
</evidence>
<name>R7VVZ9_COLLI</name>
<organism evidence="2">
    <name type="scientific">Columba livia</name>
    <name type="common">Rock dove</name>
    <dbReference type="NCBI Taxonomy" id="8932"/>
    <lineage>
        <taxon>Eukaryota</taxon>
        <taxon>Metazoa</taxon>
        <taxon>Chordata</taxon>
        <taxon>Craniata</taxon>
        <taxon>Vertebrata</taxon>
        <taxon>Euteleostomi</taxon>
        <taxon>Archelosauria</taxon>
        <taxon>Archosauria</taxon>
        <taxon>Dinosauria</taxon>
        <taxon>Saurischia</taxon>
        <taxon>Theropoda</taxon>
        <taxon>Coelurosauria</taxon>
        <taxon>Aves</taxon>
        <taxon>Neognathae</taxon>
        <taxon>Neoaves</taxon>
        <taxon>Columbimorphae</taxon>
        <taxon>Columbiformes</taxon>
        <taxon>Columbidae</taxon>
        <taxon>Columba</taxon>
    </lineage>
</organism>
<evidence type="ECO:0000256" key="1">
    <source>
        <dbReference type="SAM" id="MobiDB-lite"/>
    </source>
</evidence>
<dbReference type="EMBL" id="KB376282">
    <property type="protein sequence ID" value="EMC90145.1"/>
    <property type="molecule type" value="Genomic_DNA"/>
</dbReference>
<reference evidence="2" key="1">
    <citation type="journal article" date="2013" name="Science">
        <title>Genomic diversity and evolution of the head crest in the rock pigeon.</title>
        <authorList>
            <person name="Shapiro M.D."/>
            <person name="Kronenberg Z."/>
            <person name="Li C."/>
            <person name="Domyan E.T."/>
            <person name="Pan H."/>
            <person name="Campbell M."/>
            <person name="Tan H."/>
            <person name="Huff C.D."/>
            <person name="Hu H."/>
            <person name="Vickrey A.I."/>
            <person name="Nielsen S.C."/>
            <person name="Stringham S.A."/>
            <person name="Hu H."/>
            <person name="Willerslev E."/>
            <person name="Gilbert M.T."/>
            <person name="Yandell M."/>
            <person name="Zhang G."/>
            <person name="Wang J."/>
        </authorList>
    </citation>
    <scope>NUCLEOTIDE SEQUENCE [LARGE SCALE GENOMIC DNA]</scope>
    <source>
        <tissue evidence="2">Blood</tissue>
    </source>
</reference>
<protein>
    <submittedName>
        <fullName evidence="2">Uncharacterized protein</fullName>
    </submittedName>
</protein>
<accession>R7VVZ9</accession>